<comment type="caution">
    <text evidence="1">The sequence shown here is derived from an EMBL/GenBank/DDBJ whole genome shotgun (WGS) entry which is preliminary data.</text>
</comment>
<organism evidence="1 2">
    <name type="scientific">Gigaspora margarita</name>
    <dbReference type="NCBI Taxonomy" id="4874"/>
    <lineage>
        <taxon>Eukaryota</taxon>
        <taxon>Fungi</taxon>
        <taxon>Fungi incertae sedis</taxon>
        <taxon>Mucoromycota</taxon>
        <taxon>Glomeromycotina</taxon>
        <taxon>Glomeromycetes</taxon>
        <taxon>Diversisporales</taxon>
        <taxon>Gigasporaceae</taxon>
        <taxon>Gigaspora</taxon>
    </lineage>
</organism>
<feature type="non-terminal residue" evidence="1">
    <location>
        <position position="1"/>
    </location>
</feature>
<dbReference type="Gene3D" id="3.30.40.10">
    <property type="entry name" value="Zinc/RING finger domain, C3HC4 (zinc finger)"/>
    <property type="match status" value="1"/>
</dbReference>
<reference evidence="1 2" key="1">
    <citation type="submission" date="2021-06" db="EMBL/GenBank/DDBJ databases">
        <authorList>
            <person name="Kallberg Y."/>
            <person name="Tangrot J."/>
            <person name="Rosling A."/>
        </authorList>
    </citation>
    <scope>NUCLEOTIDE SEQUENCE [LARGE SCALE GENOMIC DNA]</scope>
    <source>
        <strain evidence="1 2">120-4 pot B 10/14</strain>
    </source>
</reference>
<dbReference type="InterPro" id="IPR013083">
    <property type="entry name" value="Znf_RING/FYVE/PHD"/>
</dbReference>
<proteinExistence type="predicted"/>
<evidence type="ECO:0000313" key="2">
    <source>
        <dbReference type="Proteomes" id="UP000789901"/>
    </source>
</evidence>
<dbReference type="CDD" id="cd16448">
    <property type="entry name" value="RING-H2"/>
    <property type="match status" value="1"/>
</dbReference>
<evidence type="ECO:0000313" key="1">
    <source>
        <dbReference type="EMBL" id="CAG8854995.1"/>
    </source>
</evidence>
<accession>A0ABN7XJR4</accession>
<feature type="non-terminal residue" evidence="1">
    <location>
        <position position="94"/>
    </location>
</feature>
<dbReference type="Proteomes" id="UP000789901">
    <property type="component" value="Unassembled WGS sequence"/>
</dbReference>
<dbReference type="EMBL" id="CAJVQB010144841">
    <property type="protein sequence ID" value="CAG8854995.1"/>
    <property type="molecule type" value="Genomic_DNA"/>
</dbReference>
<dbReference type="SUPFAM" id="SSF57850">
    <property type="entry name" value="RING/U-box"/>
    <property type="match status" value="1"/>
</dbReference>
<name>A0ABN7XJR4_GIGMA</name>
<sequence length="94" mass="10820">NAKYDQAPAIDAAGHLVPRTTCETKTHMLVLQQRSFIDKLCGKEMHYENCRICGTPLRDGVNDNPKVVVICNNRHAFHEDCIQKWFNRLNIPRT</sequence>
<protein>
    <submittedName>
        <fullName evidence="1">32231_t:CDS:1</fullName>
    </submittedName>
</protein>
<keyword evidence="2" id="KW-1185">Reference proteome</keyword>
<gene>
    <name evidence="1" type="ORF">GMARGA_LOCUS43816</name>
</gene>